<evidence type="ECO:0000259" key="2">
    <source>
        <dbReference type="Pfam" id="PF02470"/>
    </source>
</evidence>
<protein>
    <submittedName>
        <fullName evidence="3">MlaD family protein</fullName>
    </submittedName>
</protein>
<feature type="transmembrane region" description="Helical" evidence="1">
    <location>
        <begin position="7"/>
        <end position="29"/>
    </location>
</feature>
<keyword evidence="1" id="KW-0812">Transmembrane</keyword>
<feature type="domain" description="Mce/MlaD" evidence="2">
    <location>
        <begin position="48"/>
        <end position="116"/>
    </location>
</feature>
<dbReference type="RefSeq" id="WP_340274587.1">
    <property type="nucleotide sequence ID" value="NZ_JBAKIA010000006.1"/>
</dbReference>
<dbReference type="PANTHER" id="PTHR36698:SF2">
    <property type="entry name" value="MCE_MLAD DOMAIN-CONTAINING PROTEIN"/>
    <property type="match status" value="1"/>
</dbReference>
<dbReference type="EMBL" id="JBAKIA010000006">
    <property type="protein sequence ID" value="MEJ8474820.1"/>
    <property type="molecule type" value="Genomic_DNA"/>
</dbReference>
<sequence length="664" mass="70124">METRANYIIIGAFMMVTLIGAFGFVYWLAATAESRQNVFVKIIFPAPVTGLPVGGQVLFNGIRIGDVSALDFDPKDPTVVVATVRVKPSTPLRTDTVATLNFTGLTGVAYVDLNGGSLKSPLLLDPDSYEVPVIKAERSLFDDIVGGARDVLQKADSTMSTIDNLLKVNGPAIGKTVQHIEVFSGALAANSDGISDFMENMAGVSQSISKLSGRMEGLVVEAERLLEAVPSAKVTAIVGDFEKFSHSLGEAGGGINELIRDAKQASGELRTFTTGLNAGLSDARKIITAIDPDDVNKVAKGAAALGSVLQERTADINKVIISSGQTMENLAAVTDVFKKHDADISNILANSRSVMDRVNSITERGVEIANAVDPEKVSNVVVNVEDLTRDLNASLAKVDSIVSKVDADKVASLVDNAAEIVANVRAQETQINEIIASTKSTIQNFEEISATVRGQDDRIVALVDDVRGAAEQFTETLKGADGLLKAVDPDKIASIVGSIESVTGGLSDKKVSIAQIISSAQNAAQNVEQITADLQKRTPDVDQIITDAKQMTATLNATSVRVQSLVDQVSTMVEGDGEGLIVQATKAATSINKIASAFEGKADSIAGGLSKFANQGTADFTATMSQINRTLLSIQRAVETFNRSPNRVIFGGEDVPTFNGGRRR</sequence>
<dbReference type="Pfam" id="PF02470">
    <property type="entry name" value="MlaD"/>
    <property type="match status" value="1"/>
</dbReference>
<accession>A0ABU8TKW8</accession>
<name>A0ABU8TKW8_9HYPH</name>
<evidence type="ECO:0000313" key="4">
    <source>
        <dbReference type="Proteomes" id="UP001385499"/>
    </source>
</evidence>
<keyword evidence="1" id="KW-0472">Membrane</keyword>
<reference evidence="3 4" key="1">
    <citation type="submission" date="2024-02" db="EMBL/GenBank/DDBJ databases">
        <title>Roseibium algae sp. nov., isolated from marine alga (Grateloupia sp.), showing potential in myo-inositol conversion.</title>
        <authorList>
            <person name="Wang Y."/>
        </authorList>
    </citation>
    <scope>NUCLEOTIDE SEQUENCE [LARGE SCALE GENOMIC DNA]</scope>
    <source>
        <strain evidence="3 4">H3510</strain>
    </source>
</reference>
<evidence type="ECO:0000313" key="3">
    <source>
        <dbReference type="EMBL" id="MEJ8474820.1"/>
    </source>
</evidence>
<keyword evidence="1" id="KW-1133">Transmembrane helix</keyword>
<evidence type="ECO:0000256" key="1">
    <source>
        <dbReference type="SAM" id="Phobius"/>
    </source>
</evidence>
<dbReference type="InterPro" id="IPR003399">
    <property type="entry name" value="Mce/MlaD"/>
</dbReference>
<organism evidence="3 4">
    <name type="scientific">Roseibium algae</name>
    <dbReference type="NCBI Taxonomy" id="3123038"/>
    <lineage>
        <taxon>Bacteria</taxon>
        <taxon>Pseudomonadati</taxon>
        <taxon>Pseudomonadota</taxon>
        <taxon>Alphaproteobacteria</taxon>
        <taxon>Hyphomicrobiales</taxon>
        <taxon>Stappiaceae</taxon>
        <taxon>Roseibium</taxon>
    </lineage>
</organism>
<dbReference type="PANTHER" id="PTHR36698">
    <property type="entry name" value="BLL5892 PROTEIN"/>
    <property type="match status" value="1"/>
</dbReference>
<gene>
    <name evidence="3" type="ORF">V6575_12050</name>
</gene>
<dbReference type="Proteomes" id="UP001385499">
    <property type="component" value="Unassembled WGS sequence"/>
</dbReference>
<keyword evidence="4" id="KW-1185">Reference proteome</keyword>
<proteinExistence type="predicted"/>
<comment type="caution">
    <text evidence="3">The sequence shown here is derived from an EMBL/GenBank/DDBJ whole genome shotgun (WGS) entry which is preliminary data.</text>
</comment>